<dbReference type="SMART" id="SM00387">
    <property type="entry name" value="HATPase_c"/>
    <property type="match status" value="1"/>
</dbReference>
<dbReference type="Proteomes" id="UP000245938">
    <property type="component" value="Unassembled WGS sequence"/>
</dbReference>
<feature type="domain" description="HAMP" evidence="16">
    <location>
        <begin position="193"/>
        <end position="246"/>
    </location>
</feature>
<keyword evidence="13 14" id="KW-0472">Membrane</keyword>
<evidence type="ECO:0000256" key="9">
    <source>
        <dbReference type="ARBA" id="ARBA00022777"/>
    </source>
</evidence>
<dbReference type="InterPro" id="IPR003594">
    <property type="entry name" value="HATPase_dom"/>
</dbReference>
<dbReference type="EMBL" id="QFVR01000010">
    <property type="protein sequence ID" value="PWI25278.1"/>
    <property type="molecule type" value="Genomic_DNA"/>
</dbReference>
<dbReference type="RefSeq" id="WP_109306126.1">
    <property type="nucleotide sequence ID" value="NZ_BJUF01000094.1"/>
</dbReference>
<evidence type="ECO:0000313" key="17">
    <source>
        <dbReference type="EMBL" id="PWI25278.1"/>
    </source>
</evidence>
<keyword evidence="8" id="KW-0547">Nucleotide-binding</keyword>
<evidence type="ECO:0000313" key="18">
    <source>
        <dbReference type="Proteomes" id="UP000245938"/>
    </source>
</evidence>
<gene>
    <name evidence="17" type="ORF">DEX24_09150</name>
</gene>
<dbReference type="Gene3D" id="3.30.565.10">
    <property type="entry name" value="Histidine kinase-like ATPase, C-terminal domain"/>
    <property type="match status" value="1"/>
</dbReference>
<evidence type="ECO:0000256" key="1">
    <source>
        <dbReference type="ARBA" id="ARBA00000085"/>
    </source>
</evidence>
<comment type="caution">
    <text evidence="17">The sequence shown here is derived from an EMBL/GenBank/DDBJ whole genome shotgun (WGS) entry which is preliminary data.</text>
</comment>
<accession>A0A2U3AL72</accession>
<dbReference type="GO" id="GO:0005524">
    <property type="term" value="F:ATP binding"/>
    <property type="evidence" value="ECO:0007669"/>
    <property type="project" value="UniProtKB-KW"/>
</dbReference>
<sequence>MLKKRKRVSLKTYWMTRYLLVLLIGLAIIALISALWIRHTTIDYRMSMMTIYAEQMVDRITNVDDGTRELPREGMIGGGTNPPKLDIKPQLYITNLKGEVLNKNQMGPPLLAIEKNVLNSSETKQTIKLANGIEETFYIVKKKVKVDKKQLGWVVVMESEKNMTHTNQALGQLAILIGALALIGLGAIYYLTSRLTKPIQQVANAAKMVQEGNYALDLPDDSPEAEVHDLVQSFKEMAGRLEQLESMRTELLAGVTHELKTPVTAIDGLLQALKDGVVAGDEAREFVQMAMIETKKMKTMVGDLLAFNSFAVNAIPIKLEARDINQFMQDTIAQWAITQENAAVKIDCRPLSQEESIFVDPVRFQQIFTNLFTNAAQAMKDQGHIHVRLESTSTAIAIYVRDEGPGIPLAEQQLIFDRFYRGEDKKYMIRGLGLGLPLSKMMAQSINGDLQLVKSDETGTEFVLKLYK</sequence>
<dbReference type="PANTHER" id="PTHR45528">
    <property type="entry name" value="SENSOR HISTIDINE KINASE CPXA"/>
    <property type="match status" value="1"/>
</dbReference>
<dbReference type="GO" id="GO:0000155">
    <property type="term" value="F:phosphorelay sensor kinase activity"/>
    <property type="evidence" value="ECO:0007669"/>
    <property type="project" value="InterPro"/>
</dbReference>
<organism evidence="17 18">
    <name type="scientific">Kurthia sibirica</name>
    <dbReference type="NCBI Taxonomy" id="202750"/>
    <lineage>
        <taxon>Bacteria</taxon>
        <taxon>Bacillati</taxon>
        <taxon>Bacillota</taxon>
        <taxon>Bacilli</taxon>
        <taxon>Bacillales</taxon>
        <taxon>Caryophanaceae</taxon>
        <taxon>Kurthia</taxon>
    </lineage>
</organism>
<dbReference type="CDD" id="cd06225">
    <property type="entry name" value="HAMP"/>
    <property type="match status" value="1"/>
</dbReference>
<dbReference type="InterPro" id="IPR036890">
    <property type="entry name" value="HATPase_C_sf"/>
</dbReference>
<dbReference type="CDD" id="cd00082">
    <property type="entry name" value="HisKA"/>
    <property type="match status" value="1"/>
</dbReference>
<evidence type="ECO:0000256" key="6">
    <source>
        <dbReference type="ARBA" id="ARBA00022679"/>
    </source>
</evidence>
<dbReference type="SUPFAM" id="SSF158472">
    <property type="entry name" value="HAMP domain-like"/>
    <property type="match status" value="1"/>
</dbReference>
<comment type="catalytic activity">
    <reaction evidence="1">
        <text>ATP + protein L-histidine = ADP + protein N-phospho-L-histidine.</text>
        <dbReference type="EC" id="2.7.13.3"/>
    </reaction>
</comment>
<keyword evidence="18" id="KW-1185">Reference proteome</keyword>
<keyword evidence="5" id="KW-0597">Phosphoprotein</keyword>
<reference evidence="17 18" key="1">
    <citation type="submission" date="2018-05" db="EMBL/GenBank/DDBJ databases">
        <title>Kurthia sibirica genome sequence.</title>
        <authorList>
            <person name="Maclea K.S."/>
            <person name="Goen A.E."/>
        </authorList>
    </citation>
    <scope>NUCLEOTIDE SEQUENCE [LARGE SCALE GENOMIC DNA]</scope>
    <source>
        <strain evidence="17 18">ATCC 49154</strain>
    </source>
</reference>
<dbReference type="AlphaFoldDB" id="A0A2U3AL72"/>
<evidence type="ECO:0000256" key="11">
    <source>
        <dbReference type="ARBA" id="ARBA00022989"/>
    </source>
</evidence>
<dbReference type="InterPro" id="IPR005467">
    <property type="entry name" value="His_kinase_dom"/>
</dbReference>
<dbReference type="PRINTS" id="PR00344">
    <property type="entry name" value="BCTRLSENSOR"/>
</dbReference>
<protein>
    <recommendedName>
        <fullName evidence="3">histidine kinase</fullName>
        <ecNumber evidence="3">2.7.13.3</ecNumber>
    </recommendedName>
</protein>
<name>A0A2U3AL72_9BACL</name>
<evidence type="ECO:0000256" key="5">
    <source>
        <dbReference type="ARBA" id="ARBA00022553"/>
    </source>
</evidence>
<dbReference type="PANTHER" id="PTHR45528:SF1">
    <property type="entry name" value="SENSOR HISTIDINE KINASE CPXA"/>
    <property type="match status" value="1"/>
</dbReference>
<dbReference type="EC" id="2.7.13.3" evidence="3"/>
<keyword evidence="4" id="KW-1003">Cell membrane</keyword>
<keyword evidence="12" id="KW-0902">Two-component regulatory system</keyword>
<dbReference type="Gene3D" id="1.10.287.130">
    <property type="match status" value="1"/>
</dbReference>
<dbReference type="SUPFAM" id="SSF47384">
    <property type="entry name" value="Homodimeric domain of signal transducing histidine kinase"/>
    <property type="match status" value="1"/>
</dbReference>
<keyword evidence="9 17" id="KW-0418">Kinase</keyword>
<dbReference type="Pfam" id="PF02518">
    <property type="entry name" value="HATPase_c"/>
    <property type="match status" value="1"/>
</dbReference>
<dbReference type="Gene3D" id="6.10.340.10">
    <property type="match status" value="1"/>
</dbReference>
<keyword evidence="10" id="KW-0067">ATP-binding</keyword>
<dbReference type="GO" id="GO:0005886">
    <property type="term" value="C:plasma membrane"/>
    <property type="evidence" value="ECO:0007669"/>
    <property type="project" value="UniProtKB-SubCell"/>
</dbReference>
<keyword evidence="11 14" id="KW-1133">Transmembrane helix</keyword>
<dbReference type="InterPro" id="IPR004358">
    <property type="entry name" value="Sig_transdc_His_kin-like_C"/>
</dbReference>
<dbReference type="InterPro" id="IPR003660">
    <property type="entry name" value="HAMP_dom"/>
</dbReference>
<dbReference type="Pfam" id="PF00672">
    <property type="entry name" value="HAMP"/>
    <property type="match status" value="1"/>
</dbReference>
<evidence type="ECO:0000256" key="7">
    <source>
        <dbReference type="ARBA" id="ARBA00022692"/>
    </source>
</evidence>
<evidence type="ECO:0000256" key="4">
    <source>
        <dbReference type="ARBA" id="ARBA00022475"/>
    </source>
</evidence>
<evidence type="ECO:0000256" key="8">
    <source>
        <dbReference type="ARBA" id="ARBA00022741"/>
    </source>
</evidence>
<evidence type="ECO:0000256" key="3">
    <source>
        <dbReference type="ARBA" id="ARBA00012438"/>
    </source>
</evidence>
<keyword evidence="7 14" id="KW-0812">Transmembrane</keyword>
<proteinExistence type="predicted"/>
<dbReference type="OrthoDB" id="9813151at2"/>
<dbReference type="SMART" id="SM00304">
    <property type="entry name" value="HAMP"/>
    <property type="match status" value="1"/>
</dbReference>
<dbReference type="SUPFAM" id="SSF55874">
    <property type="entry name" value="ATPase domain of HSP90 chaperone/DNA topoisomerase II/histidine kinase"/>
    <property type="match status" value="1"/>
</dbReference>
<dbReference type="Pfam" id="PF00512">
    <property type="entry name" value="HisKA"/>
    <property type="match status" value="1"/>
</dbReference>
<evidence type="ECO:0000256" key="10">
    <source>
        <dbReference type="ARBA" id="ARBA00022840"/>
    </source>
</evidence>
<dbReference type="CDD" id="cd00075">
    <property type="entry name" value="HATPase"/>
    <property type="match status" value="1"/>
</dbReference>
<evidence type="ECO:0000256" key="14">
    <source>
        <dbReference type="SAM" id="Phobius"/>
    </source>
</evidence>
<evidence type="ECO:0000259" key="16">
    <source>
        <dbReference type="PROSITE" id="PS50885"/>
    </source>
</evidence>
<dbReference type="InterPro" id="IPR050398">
    <property type="entry name" value="HssS/ArlS-like"/>
</dbReference>
<feature type="transmembrane region" description="Helical" evidence="14">
    <location>
        <begin position="169"/>
        <end position="191"/>
    </location>
</feature>
<keyword evidence="6" id="KW-0808">Transferase</keyword>
<feature type="domain" description="Histidine kinase" evidence="15">
    <location>
        <begin position="254"/>
        <end position="468"/>
    </location>
</feature>
<evidence type="ECO:0000256" key="2">
    <source>
        <dbReference type="ARBA" id="ARBA00004651"/>
    </source>
</evidence>
<dbReference type="PROSITE" id="PS50885">
    <property type="entry name" value="HAMP"/>
    <property type="match status" value="1"/>
</dbReference>
<comment type="subcellular location">
    <subcellularLocation>
        <location evidence="2">Cell membrane</location>
        <topology evidence="2">Multi-pass membrane protein</topology>
    </subcellularLocation>
</comment>
<evidence type="ECO:0000256" key="12">
    <source>
        <dbReference type="ARBA" id="ARBA00023012"/>
    </source>
</evidence>
<evidence type="ECO:0000259" key="15">
    <source>
        <dbReference type="PROSITE" id="PS50109"/>
    </source>
</evidence>
<dbReference type="PROSITE" id="PS50109">
    <property type="entry name" value="HIS_KIN"/>
    <property type="match status" value="1"/>
</dbReference>
<dbReference type="InterPro" id="IPR036097">
    <property type="entry name" value="HisK_dim/P_sf"/>
</dbReference>
<evidence type="ECO:0000256" key="13">
    <source>
        <dbReference type="ARBA" id="ARBA00023136"/>
    </source>
</evidence>
<dbReference type="SMART" id="SM00388">
    <property type="entry name" value="HisKA"/>
    <property type="match status" value="1"/>
</dbReference>
<dbReference type="InterPro" id="IPR003661">
    <property type="entry name" value="HisK_dim/P_dom"/>
</dbReference>